<dbReference type="InterPro" id="IPR000700">
    <property type="entry name" value="PAS-assoc_C"/>
</dbReference>
<dbReference type="InterPro" id="IPR035965">
    <property type="entry name" value="PAS-like_dom_sf"/>
</dbReference>
<evidence type="ECO:0008006" key="5">
    <source>
        <dbReference type="Google" id="ProtNLM"/>
    </source>
</evidence>
<dbReference type="PROSITE" id="PS50113">
    <property type="entry name" value="PAC"/>
    <property type="match status" value="1"/>
</dbReference>
<dbReference type="SUPFAM" id="SSF55785">
    <property type="entry name" value="PYP-like sensor domain (PAS domain)"/>
    <property type="match status" value="1"/>
</dbReference>
<dbReference type="Gene3D" id="3.30.450.20">
    <property type="entry name" value="PAS domain"/>
    <property type="match status" value="1"/>
</dbReference>
<dbReference type="SMART" id="SM00086">
    <property type="entry name" value="PAC"/>
    <property type="match status" value="2"/>
</dbReference>
<dbReference type="OrthoDB" id="5503776at2"/>
<accession>A0A1W1H6E4</accession>
<dbReference type="PROSITE" id="PS50112">
    <property type="entry name" value="PAS"/>
    <property type="match status" value="1"/>
</dbReference>
<feature type="domain" description="PAS" evidence="1">
    <location>
        <begin position="52"/>
        <end position="124"/>
    </location>
</feature>
<dbReference type="AlphaFoldDB" id="A0A1W1H6E4"/>
<dbReference type="GO" id="GO:0006355">
    <property type="term" value="P:regulation of DNA-templated transcription"/>
    <property type="evidence" value="ECO:0007669"/>
    <property type="project" value="InterPro"/>
</dbReference>
<sequence>MGKMILPYLVNPGNPDSDSNDKAQNIIGVIFEYITQKEVLFFMSTAVNKAIELETIHAVLSKDLADAVWSVDVKTLTYEYISRSIINISGYSAEEYIGQSVHKTMSQDTFGSVFKILSEEISSFESHQKKIRNMELELIHRTGRFYWVEIRAKLYKSPEGGLKVIGVSRDVTDRKKAEQEKEDTIVRLGKMIAENERLLKENRILTGLLPICSGCKRIRDDNNKWWPLEAYVREHTDADFTHTICTDCSEIFYK</sequence>
<evidence type="ECO:0000313" key="3">
    <source>
        <dbReference type="EMBL" id="SLM28004.1"/>
    </source>
</evidence>
<gene>
    <name evidence="3" type="ORF">MTBBW1_1220004</name>
</gene>
<dbReference type="Proteomes" id="UP000191931">
    <property type="component" value="Unassembled WGS sequence"/>
</dbReference>
<dbReference type="Pfam" id="PF00989">
    <property type="entry name" value="PAS"/>
    <property type="match status" value="1"/>
</dbReference>
<protein>
    <recommendedName>
        <fullName evidence="5">PAS domain S-box protein</fullName>
    </recommendedName>
</protein>
<keyword evidence="4" id="KW-1185">Reference proteome</keyword>
<evidence type="ECO:0000259" key="1">
    <source>
        <dbReference type="PROSITE" id="PS50112"/>
    </source>
</evidence>
<feature type="domain" description="PAC" evidence="2">
    <location>
        <begin position="132"/>
        <end position="183"/>
    </location>
</feature>
<dbReference type="EMBL" id="FWEV01000027">
    <property type="protein sequence ID" value="SLM28004.1"/>
    <property type="molecule type" value="Genomic_DNA"/>
</dbReference>
<dbReference type="STRING" id="1246637.MTBBW1_1220004"/>
<proteinExistence type="predicted"/>
<evidence type="ECO:0000313" key="4">
    <source>
        <dbReference type="Proteomes" id="UP000191931"/>
    </source>
</evidence>
<dbReference type="NCBIfam" id="TIGR00229">
    <property type="entry name" value="sensory_box"/>
    <property type="match status" value="1"/>
</dbReference>
<evidence type="ECO:0000259" key="2">
    <source>
        <dbReference type="PROSITE" id="PS50113"/>
    </source>
</evidence>
<organism evidence="3 4">
    <name type="scientific">Desulfamplus magnetovallimortis</name>
    <dbReference type="NCBI Taxonomy" id="1246637"/>
    <lineage>
        <taxon>Bacteria</taxon>
        <taxon>Pseudomonadati</taxon>
        <taxon>Thermodesulfobacteriota</taxon>
        <taxon>Desulfobacteria</taxon>
        <taxon>Desulfobacterales</taxon>
        <taxon>Desulfobacteraceae</taxon>
        <taxon>Desulfamplus</taxon>
    </lineage>
</organism>
<reference evidence="3 4" key="1">
    <citation type="submission" date="2017-03" db="EMBL/GenBank/DDBJ databases">
        <authorList>
            <person name="Afonso C.L."/>
            <person name="Miller P.J."/>
            <person name="Scott M.A."/>
            <person name="Spackman E."/>
            <person name="Goraichik I."/>
            <person name="Dimitrov K.M."/>
            <person name="Suarez D.L."/>
            <person name="Swayne D.E."/>
        </authorList>
    </citation>
    <scope>NUCLEOTIDE SEQUENCE [LARGE SCALE GENOMIC DNA]</scope>
    <source>
        <strain evidence="3">PRJEB14757</strain>
    </source>
</reference>
<dbReference type="CDD" id="cd00130">
    <property type="entry name" value="PAS"/>
    <property type="match status" value="1"/>
</dbReference>
<dbReference type="InterPro" id="IPR000014">
    <property type="entry name" value="PAS"/>
</dbReference>
<name>A0A1W1H6E4_9BACT</name>
<dbReference type="InterPro" id="IPR013767">
    <property type="entry name" value="PAS_fold"/>
</dbReference>
<dbReference type="InterPro" id="IPR001610">
    <property type="entry name" value="PAC"/>
</dbReference>